<protein>
    <recommendedName>
        <fullName evidence="4">PEGA domain-containing protein</fullName>
    </recommendedName>
</protein>
<dbReference type="InterPro" id="IPR011990">
    <property type="entry name" value="TPR-like_helical_dom_sf"/>
</dbReference>
<feature type="chain" id="PRO_5013005428" description="PEGA domain-containing protein" evidence="1">
    <location>
        <begin position="24"/>
        <end position="174"/>
    </location>
</feature>
<dbReference type="RefSeq" id="WP_083052719.1">
    <property type="nucleotide sequence ID" value="NZ_MWQY01000025.1"/>
</dbReference>
<feature type="signal peptide" evidence="1">
    <location>
        <begin position="1"/>
        <end position="23"/>
    </location>
</feature>
<reference evidence="2 3" key="1">
    <citation type="submission" date="2017-03" db="EMBL/GenBank/DDBJ databases">
        <title>Draft Genome sequence of Marispirochaeta sp. strain JC444.</title>
        <authorList>
            <person name="Shivani Y."/>
            <person name="Subhash Y."/>
            <person name="Sasikala C."/>
            <person name="Ramana C."/>
        </authorList>
    </citation>
    <scope>NUCLEOTIDE SEQUENCE [LARGE SCALE GENOMIC DNA]</scope>
    <source>
        <strain evidence="2 3">JC444</strain>
    </source>
</reference>
<dbReference type="InterPro" id="IPR008969">
    <property type="entry name" value="CarboxyPept-like_regulatory"/>
</dbReference>
<accession>A0A1Y1RTZ0</accession>
<organism evidence="2 3">
    <name type="scientific">Marispirochaeta aestuarii</name>
    <dbReference type="NCBI Taxonomy" id="1963862"/>
    <lineage>
        <taxon>Bacteria</taxon>
        <taxon>Pseudomonadati</taxon>
        <taxon>Spirochaetota</taxon>
        <taxon>Spirochaetia</taxon>
        <taxon>Spirochaetales</taxon>
        <taxon>Spirochaetaceae</taxon>
        <taxon>Marispirochaeta</taxon>
    </lineage>
</organism>
<evidence type="ECO:0000313" key="3">
    <source>
        <dbReference type="Proteomes" id="UP000192343"/>
    </source>
</evidence>
<proteinExistence type="predicted"/>
<dbReference type="SUPFAM" id="SSF49464">
    <property type="entry name" value="Carboxypeptidase regulatory domain-like"/>
    <property type="match status" value="1"/>
</dbReference>
<name>A0A1Y1RTZ0_9SPIO</name>
<comment type="caution">
    <text evidence="2">The sequence shown here is derived from an EMBL/GenBank/DDBJ whole genome shotgun (WGS) entry which is preliminary data.</text>
</comment>
<dbReference type="STRING" id="1963862.B4O97_17055"/>
<dbReference type="Proteomes" id="UP000192343">
    <property type="component" value="Unassembled WGS sequence"/>
</dbReference>
<dbReference type="OrthoDB" id="360321at2"/>
<evidence type="ECO:0000256" key="1">
    <source>
        <dbReference type="SAM" id="SignalP"/>
    </source>
</evidence>
<gene>
    <name evidence="2" type="ORF">B4O97_17055</name>
</gene>
<sequence>MCRKNSSLLLLLILLFTASCSTAPSSPGDRAPLTGMVYDTHGRPVQGARVLIDGTLETSTDLNGRFVTPSLAKGAHLLLIGREGYEEQRTRVDFSSTLEVLYVSIASFESLIKEAEEQLDLGNHDGALSRIERAETVYPDDPSLMVLRCAVYHRSGQIDKAAECSLELKGIDLN</sequence>
<dbReference type="Gene3D" id="1.25.40.10">
    <property type="entry name" value="Tetratricopeptide repeat domain"/>
    <property type="match status" value="1"/>
</dbReference>
<evidence type="ECO:0008006" key="4">
    <source>
        <dbReference type="Google" id="ProtNLM"/>
    </source>
</evidence>
<dbReference type="SUPFAM" id="SSF48452">
    <property type="entry name" value="TPR-like"/>
    <property type="match status" value="1"/>
</dbReference>
<dbReference type="EMBL" id="MWQY01000025">
    <property type="protein sequence ID" value="ORC31221.1"/>
    <property type="molecule type" value="Genomic_DNA"/>
</dbReference>
<evidence type="ECO:0000313" key="2">
    <source>
        <dbReference type="EMBL" id="ORC31221.1"/>
    </source>
</evidence>
<keyword evidence="3" id="KW-1185">Reference proteome</keyword>
<keyword evidence="1" id="KW-0732">Signal</keyword>
<dbReference type="Gene3D" id="2.60.40.1120">
    <property type="entry name" value="Carboxypeptidase-like, regulatory domain"/>
    <property type="match status" value="1"/>
</dbReference>
<dbReference type="Pfam" id="PF13620">
    <property type="entry name" value="CarboxypepD_reg"/>
    <property type="match status" value="1"/>
</dbReference>
<dbReference type="AlphaFoldDB" id="A0A1Y1RTZ0"/>
<dbReference type="PROSITE" id="PS51257">
    <property type="entry name" value="PROKAR_LIPOPROTEIN"/>
    <property type="match status" value="1"/>
</dbReference>